<dbReference type="Gene3D" id="2.60.40.60">
    <property type="entry name" value="Cadherins"/>
    <property type="match status" value="6"/>
</dbReference>
<keyword evidence="4 15" id="KW-0812">Transmembrane</keyword>
<dbReference type="GO" id="GO:0030057">
    <property type="term" value="C:desmosome"/>
    <property type="evidence" value="ECO:0007669"/>
    <property type="project" value="UniProtKB-SubCell"/>
</dbReference>
<evidence type="ECO:0000256" key="12">
    <source>
        <dbReference type="ARBA" id="ARBA00023136"/>
    </source>
</evidence>
<name>A0AAY4CVC2_9TELE</name>
<dbReference type="GO" id="GO:0044331">
    <property type="term" value="P:cell-cell adhesion mediated by cadherin"/>
    <property type="evidence" value="ECO:0007669"/>
    <property type="project" value="TreeGrafter"/>
</dbReference>
<feature type="transmembrane region" description="Helical" evidence="17">
    <location>
        <begin position="667"/>
        <end position="694"/>
    </location>
</feature>
<dbReference type="SMART" id="SM00112">
    <property type="entry name" value="CA"/>
    <property type="match status" value="3"/>
</dbReference>
<dbReference type="InterPro" id="IPR020894">
    <property type="entry name" value="Cadherin_CS"/>
</dbReference>
<dbReference type="PROSITE" id="PS50268">
    <property type="entry name" value="CADHERIN_2"/>
    <property type="match status" value="3"/>
</dbReference>
<dbReference type="GO" id="GO:0007043">
    <property type="term" value="P:cell-cell junction assembly"/>
    <property type="evidence" value="ECO:0007669"/>
    <property type="project" value="TreeGrafter"/>
</dbReference>
<dbReference type="GO" id="GO:0042074">
    <property type="term" value="P:cell migration involved in gastrulation"/>
    <property type="evidence" value="ECO:0007669"/>
    <property type="project" value="UniProtKB-ARBA"/>
</dbReference>
<dbReference type="Pfam" id="PF08758">
    <property type="entry name" value="Cadherin_pro"/>
    <property type="match status" value="1"/>
</dbReference>
<evidence type="ECO:0000256" key="15">
    <source>
        <dbReference type="RuleBase" id="RU003318"/>
    </source>
</evidence>
<keyword evidence="6" id="KW-0732">Signal</keyword>
<dbReference type="GO" id="GO:0001764">
    <property type="term" value="P:neuron migration"/>
    <property type="evidence" value="ECO:0007669"/>
    <property type="project" value="UniProtKB-ARBA"/>
</dbReference>
<keyword evidence="20" id="KW-1185">Reference proteome</keyword>
<evidence type="ECO:0000256" key="2">
    <source>
        <dbReference type="ARBA" id="ARBA00004568"/>
    </source>
</evidence>
<dbReference type="GO" id="GO:0055113">
    <property type="term" value="P:epiboly involved in gastrulation with mouth forming second"/>
    <property type="evidence" value="ECO:0007669"/>
    <property type="project" value="UniProtKB-ARBA"/>
</dbReference>
<dbReference type="FunFam" id="2.60.40.60:FF:000022">
    <property type="entry name" value="Cadherin 2"/>
    <property type="match status" value="1"/>
</dbReference>
<dbReference type="FunFam" id="2.60.40.60:FF:000027">
    <property type="entry name" value="Cadherin 2"/>
    <property type="match status" value="1"/>
</dbReference>
<dbReference type="InterPro" id="IPR014868">
    <property type="entry name" value="Cadherin_pro_dom"/>
</dbReference>
<gene>
    <name evidence="19" type="primary">LOC114769749</name>
</gene>
<dbReference type="GO" id="GO:0001841">
    <property type="term" value="P:neural tube formation"/>
    <property type="evidence" value="ECO:0007669"/>
    <property type="project" value="UniProtKB-ARBA"/>
</dbReference>
<dbReference type="CDD" id="cd11304">
    <property type="entry name" value="Cadherin_repeat"/>
    <property type="match status" value="3"/>
</dbReference>
<dbReference type="Pfam" id="PF01049">
    <property type="entry name" value="CADH_Y-type_LIR"/>
    <property type="match status" value="1"/>
</dbReference>
<dbReference type="GO" id="GO:0007156">
    <property type="term" value="P:homophilic cell adhesion via plasma membrane adhesion molecules"/>
    <property type="evidence" value="ECO:0007669"/>
    <property type="project" value="InterPro"/>
</dbReference>
<evidence type="ECO:0000256" key="14">
    <source>
        <dbReference type="PROSITE-ProRule" id="PRU00043"/>
    </source>
</evidence>
<reference evidence="19 20" key="1">
    <citation type="submission" date="2020-06" db="EMBL/GenBank/DDBJ databases">
        <authorList>
            <consortium name="Wellcome Sanger Institute Data Sharing"/>
        </authorList>
    </citation>
    <scope>NUCLEOTIDE SEQUENCE [LARGE SCALE GENOMIC DNA]</scope>
</reference>
<keyword evidence="12 17" id="KW-0472">Membrane</keyword>
<evidence type="ECO:0000256" key="16">
    <source>
        <dbReference type="RuleBase" id="RU004358"/>
    </source>
</evidence>
<dbReference type="GO" id="GO:0005509">
    <property type="term" value="F:calcium ion binding"/>
    <property type="evidence" value="ECO:0007669"/>
    <property type="project" value="UniProtKB-UniRule"/>
</dbReference>
<dbReference type="Gene3D" id="4.10.900.10">
    <property type="entry name" value="TCF3-CBD (Catenin binding domain)"/>
    <property type="match status" value="1"/>
</dbReference>
<keyword evidence="3" id="KW-1003">Cell membrane</keyword>
<evidence type="ECO:0000256" key="3">
    <source>
        <dbReference type="ARBA" id="ARBA00022475"/>
    </source>
</evidence>
<keyword evidence="13" id="KW-0325">Glycoprotein</keyword>
<dbReference type="GO" id="GO:0005912">
    <property type="term" value="C:adherens junction"/>
    <property type="evidence" value="ECO:0007669"/>
    <property type="project" value="TreeGrafter"/>
</dbReference>
<dbReference type="PRINTS" id="PR01820">
    <property type="entry name" value="DESMOCOLLIN"/>
</dbReference>
<keyword evidence="9 15" id="KW-0130">Cell adhesion</keyword>
<proteinExistence type="predicted"/>
<dbReference type="GO" id="GO:0016339">
    <property type="term" value="P:calcium-dependent cell-cell adhesion via plasma membrane cell adhesion molecules"/>
    <property type="evidence" value="ECO:0007669"/>
    <property type="project" value="TreeGrafter"/>
</dbReference>
<evidence type="ECO:0000313" key="20">
    <source>
        <dbReference type="Proteomes" id="UP000694580"/>
    </source>
</evidence>
<dbReference type="GeneTree" id="ENSGT01030000234624"/>
<dbReference type="GO" id="GO:0030010">
    <property type="term" value="P:establishment of cell polarity"/>
    <property type="evidence" value="ECO:0007669"/>
    <property type="project" value="UniProtKB-ARBA"/>
</dbReference>
<protein>
    <recommendedName>
        <fullName evidence="18">Cadherin domain-containing protein</fullName>
    </recommendedName>
</protein>
<dbReference type="GO" id="GO:0045296">
    <property type="term" value="F:cadherin binding"/>
    <property type="evidence" value="ECO:0007669"/>
    <property type="project" value="TreeGrafter"/>
</dbReference>
<keyword evidence="7" id="KW-0677">Repeat</keyword>
<dbReference type="GO" id="GO:0008013">
    <property type="term" value="F:beta-catenin binding"/>
    <property type="evidence" value="ECO:0007669"/>
    <property type="project" value="TreeGrafter"/>
</dbReference>
<dbReference type="GO" id="GO:0007398">
    <property type="term" value="P:ectoderm development"/>
    <property type="evidence" value="ECO:0007669"/>
    <property type="project" value="UniProtKB-ARBA"/>
</dbReference>
<dbReference type="InterPro" id="IPR015919">
    <property type="entry name" value="Cadherin-like_sf"/>
</dbReference>
<dbReference type="InterPro" id="IPR027397">
    <property type="entry name" value="Catenin-bd_sf"/>
</dbReference>
<dbReference type="Ensembl" id="ENSDCDT00010046591.1">
    <property type="protein sequence ID" value="ENSDCDP00010037083.1"/>
    <property type="gene ID" value="ENSDCDG00010024150.1"/>
</dbReference>
<keyword evidence="5" id="KW-0479">Metal-binding</keyword>
<evidence type="ECO:0000256" key="11">
    <source>
        <dbReference type="ARBA" id="ARBA00022989"/>
    </source>
</evidence>
<dbReference type="AlphaFoldDB" id="A0AAY4CVC2"/>
<dbReference type="GO" id="GO:0007498">
    <property type="term" value="P:mesoderm development"/>
    <property type="evidence" value="ECO:0007669"/>
    <property type="project" value="UniProtKB-ARBA"/>
</dbReference>
<organism evidence="19 20">
    <name type="scientific">Denticeps clupeoides</name>
    <name type="common">denticle herring</name>
    <dbReference type="NCBI Taxonomy" id="299321"/>
    <lineage>
        <taxon>Eukaryota</taxon>
        <taxon>Metazoa</taxon>
        <taxon>Chordata</taxon>
        <taxon>Craniata</taxon>
        <taxon>Vertebrata</taxon>
        <taxon>Euteleostomi</taxon>
        <taxon>Actinopterygii</taxon>
        <taxon>Neopterygii</taxon>
        <taxon>Teleostei</taxon>
        <taxon>Clupei</taxon>
        <taxon>Clupeiformes</taxon>
        <taxon>Denticipitoidei</taxon>
        <taxon>Denticipitidae</taxon>
        <taxon>Denticeps</taxon>
    </lineage>
</organism>
<dbReference type="PANTHER" id="PTHR24027:SF78">
    <property type="entry name" value="CADHERIN-LIKE PROTEIN 26"/>
    <property type="match status" value="1"/>
</dbReference>
<evidence type="ECO:0000313" key="19">
    <source>
        <dbReference type="Ensembl" id="ENSDCDP00010037083.1"/>
    </source>
</evidence>
<dbReference type="InterPro" id="IPR002126">
    <property type="entry name" value="Cadherin-like_dom"/>
</dbReference>
<dbReference type="InterPro" id="IPR039808">
    <property type="entry name" value="Cadherin"/>
</dbReference>
<evidence type="ECO:0000256" key="13">
    <source>
        <dbReference type="ARBA" id="ARBA00023180"/>
    </source>
</evidence>
<dbReference type="SUPFAM" id="SSF49313">
    <property type="entry name" value="Cadherin-like"/>
    <property type="match status" value="6"/>
</dbReference>
<dbReference type="SMART" id="SM01055">
    <property type="entry name" value="Cadherin_pro"/>
    <property type="match status" value="1"/>
</dbReference>
<reference evidence="19" key="3">
    <citation type="submission" date="2025-09" db="UniProtKB">
        <authorList>
            <consortium name="Ensembl"/>
        </authorList>
    </citation>
    <scope>IDENTIFICATION</scope>
</reference>
<evidence type="ECO:0000256" key="5">
    <source>
        <dbReference type="ARBA" id="ARBA00022723"/>
    </source>
</evidence>
<accession>A0AAY4CVC2</accession>
<sequence length="879" mass="96972">VTSSLNIYRRPGTRFSFRPAQLMEDLCLFLFSQVFCQWVLACVPPHIRVEVPAVVQAGYVLSRVNLFPCGQKVLFFTACDPDFTVLSDGTIVTRRVTRVTTEGKSFCVWAHEQGQQKWRVDVSLTHADEAPKAPVLKRFRRRWSPPPIYLKENTPGPYPKDLEQIGSDSSQNQTVYYRISGPGVDQHPVDVFKVETLSGMLSVLRPLDREEFPQTFLQFTARVFNKFTHKETDLPLPITVHIEDVNDNAPVATGRLQFTVVEQSPPGTVVGTINATDRDEPNTSHTKIKYSLLSSAELFTIHSFSGVITTRTSTLDRETQAKLFVAVELRDMGGASDGLSTTSTATILLTDINDNPPTFRETIYKGTVEENQADKLILRIPVDDKDLEGTPNWQAQGVSRVPLFQPLDHEKGAVVTLELVAQNVAPLVGTGASWRSVPVEVRVGNVDEGPEFSPPLLVLRVKENVPNGTLIGTYTAIDPETKSGNGITYYEESEPASWIRVAENTGELRTTNTIDRESKFVSNGTYNMTVRAVDESKKSGVGTVMIIIDDINDNVPFFPKSYVVLCEKEGQLGSVLLEAQDIDDDPYSAPFTFELGDAAEGKWKLKDAKDTSVVLQQATAMPMGEYEVPLLVKDRQGTGGEQVVRVKVCECVGTTGAEECVAQRRSVVLGVGAVLAMLLALALLLLLFLLFIFICTTKREKFYLDDNGAGMLLKSNTEAPGEEVDRDGLVKGGAEQTTLTSPTAFPGGHQTLQKSSFHTMRHEFSSATGHHDNVYGTAAHYGDGFYGDTGYVKYSDAFATWRTNELYLDRKIGYFGEEDEDRYAADLLKHYGYEGEGSPAGSVGCCSELGGDETLDFLDTLGPKFRTLAHICTHRGERE</sequence>
<evidence type="ECO:0000256" key="7">
    <source>
        <dbReference type="ARBA" id="ARBA00022737"/>
    </source>
</evidence>
<dbReference type="GO" id="GO:0000902">
    <property type="term" value="P:cell morphogenesis"/>
    <property type="evidence" value="ECO:0007669"/>
    <property type="project" value="TreeGrafter"/>
</dbReference>
<feature type="domain" description="Cadherin" evidence="18">
    <location>
        <begin position="252"/>
        <end position="359"/>
    </location>
</feature>
<evidence type="ECO:0000256" key="6">
    <source>
        <dbReference type="ARBA" id="ARBA00022729"/>
    </source>
</evidence>
<feature type="domain" description="Cadherin" evidence="18">
    <location>
        <begin position="142"/>
        <end position="252"/>
    </location>
</feature>
<dbReference type="GO" id="GO:0034332">
    <property type="term" value="P:adherens junction organization"/>
    <property type="evidence" value="ECO:0007669"/>
    <property type="project" value="UniProtKB-ARBA"/>
</dbReference>
<evidence type="ECO:0000256" key="4">
    <source>
        <dbReference type="ARBA" id="ARBA00022692"/>
    </source>
</evidence>
<dbReference type="InterPro" id="IPR009122">
    <property type="entry name" value="Desmosomal_cadherin"/>
</dbReference>
<evidence type="ECO:0000256" key="1">
    <source>
        <dbReference type="ARBA" id="ARBA00004251"/>
    </source>
</evidence>
<dbReference type="Pfam" id="PF00028">
    <property type="entry name" value="Cadherin"/>
    <property type="match status" value="3"/>
</dbReference>
<dbReference type="InterPro" id="IPR000233">
    <property type="entry name" value="Cadherin_Y-type_LIR"/>
</dbReference>
<dbReference type="PRINTS" id="PR00205">
    <property type="entry name" value="CADHERIN"/>
</dbReference>
<comment type="function">
    <text evidence="16">A component of desmosome cell-cell junctions which are required for positive regulation of cellular adhesion. Involved in the interaction of plaque proteins and intermediate filaments mediating cell-cell adhesion.</text>
</comment>
<dbReference type="FunFam" id="2.60.40.60:FF:000011">
    <property type="entry name" value="Cadherin 1"/>
    <property type="match status" value="1"/>
</dbReference>
<dbReference type="FunFam" id="2.60.40.60:FF:000031">
    <property type="entry name" value="Cadherin 3"/>
    <property type="match status" value="1"/>
</dbReference>
<dbReference type="PRINTS" id="PR01818">
    <property type="entry name" value="DESMOCADHERN"/>
</dbReference>
<reference evidence="19" key="2">
    <citation type="submission" date="2025-08" db="UniProtKB">
        <authorList>
            <consortium name="Ensembl"/>
        </authorList>
    </citation>
    <scope>IDENTIFICATION</scope>
</reference>
<evidence type="ECO:0000256" key="17">
    <source>
        <dbReference type="SAM" id="Phobius"/>
    </source>
</evidence>
<feature type="domain" description="Cadherin" evidence="18">
    <location>
        <begin position="453"/>
        <end position="558"/>
    </location>
</feature>
<comment type="subcellular location">
    <subcellularLocation>
        <location evidence="2">Cell junction</location>
        <location evidence="2">Desmosome</location>
    </subcellularLocation>
    <subcellularLocation>
        <location evidence="1 15">Cell membrane</location>
        <topology evidence="1 15">Single-pass type I membrane protein</topology>
    </subcellularLocation>
</comment>
<keyword evidence="11 17" id="KW-1133">Transmembrane helix</keyword>
<evidence type="ECO:0000256" key="9">
    <source>
        <dbReference type="ARBA" id="ARBA00022889"/>
    </source>
</evidence>
<keyword evidence="8 14" id="KW-0106">Calcium</keyword>
<keyword evidence="10" id="KW-0965">Cell junction</keyword>
<evidence type="ECO:0000259" key="18">
    <source>
        <dbReference type="PROSITE" id="PS50268"/>
    </source>
</evidence>
<evidence type="ECO:0000256" key="8">
    <source>
        <dbReference type="ARBA" id="ARBA00022837"/>
    </source>
</evidence>
<dbReference type="PANTHER" id="PTHR24027">
    <property type="entry name" value="CADHERIN-23"/>
    <property type="match status" value="1"/>
</dbReference>
<evidence type="ECO:0000256" key="10">
    <source>
        <dbReference type="ARBA" id="ARBA00022949"/>
    </source>
</evidence>
<dbReference type="Proteomes" id="UP000694580">
    <property type="component" value="Chromosome 19"/>
</dbReference>
<dbReference type="PROSITE" id="PS00232">
    <property type="entry name" value="CADHERIN_1"/>
    <property type="match status" value="2"/>
</dbReference>
<dbReference type="GO" id="GO:0016342">
    <property type="term" value="C:catenin complex"/>
    <property type="evidence" value="ECO:0007669"/>
    <property type="project" value="TreeGrafter"/>
</dbReference>